<keyword evidence="1" id="KW-0812">Transmembrane</keyword>
<feature type="transmembrane region" description="Helical" evidence="1">
    <location>
        <begin position="259"/>
        <end position="280"/>
    </location>
</feature>
<feature type="transmembrane region" description="Helical" evidence="1">
    <location>
        <begin position="120"/>
        <end position="140"/>
    </location>
</feature>
<sequence length="512" mass="54012">MEINMMEALSYMAVVFQEPWLIALVAAGTCAGVYVGAIPGLSGTMAVSLLVSFTFGWETHSALAVMIGVFVGSVFGGSRSAILLNIPGAPAAVATALDGYALAKKGRAGEAMGLATSQSFIGTLLGVLALATCAPLVAGLARNFHSIDYLILSLMGLMMVGSLSGRSVKFGLIAGCIGIFLGCVGVDGQTAVKRFTFDIVYLNSGVDYVVAMIGLFGASEALSQITDMSQAPVKQKVDRILPSWKEAARFLPLTIKSSIIGVLVGALPGAGGDIAALLSYDQAKRSVKKPTAPFGKGAVEGIIAPESANNAAIGGAFIPMLTLGIPGDAVTAVLISALTIQGLRPGPNLIAQTPDLFWLIVASLLLASFFLLVFGLTGIRAFTKIVEIPKGILMPTILILSVIGSFAIRNSVYDIFWMFGFGLIGYFLKRYNYPIAPIVLGCILTKLCEENYRRGVMLEGSVQGMLGSIFTSPISMVLFALLVFLFATQTETYKNWKAKREEKKETKREALG</sequence>
<feature type="transmembrane region" description="Helical" evidence="1">
    <location>
        <begin position="356"/>
        <end position="379"/>
    </location>
</feature>
<feature type="transmembrane region" description="Helical" evidence="1">
    <location>
        <begin position="170"/>
        <end position="188"/>
    </location>
</feature>
<feature type="domain" description="DUF112" evidence="2">
    <location>
        <begin position="23"/>
        <end position="440"/>
    </location>
</feature>
<evidence type="ECO:0000313" key="3">
    <source>
        <dbReference type="EMBL" id="SFR63638.1"/>
    </source>
</evidence>
<protein>
    <submittedName>
        <fullName evidence="3">Putative tricarboxylic transport membrane protein</fullName>
    </submittedName>
</protein>
<feature type="transmembrane region" description="Helical" evidence="1">
    <location>
        <begin position="200"/>
        <end position="218"/>
    </location>
</feature>
<dbReference type="Pfam" id="PF01970">
    <property type="entry name" value="TctA"/>
    <property type="match status" value="1"/>
</dbReference>
<dbReference type="PANTHER" id="PTHR35342">
    <property type="entry name" value="TRICARBOXYLIC TRANSPORT PROTEIN"/>
    <property type="match status" value="1"/>
</dbReference>
<dbReference type="EMBL" id="FOZC01000001">
    <property type="protein sequence ID" value="SFR63638.1"/>
    <property type="molecule type" value="Genomic_DNA"/>
</dbReference>
<feature type="transmembrane region" description="Helical" evidence="1">
    <location>
        <begin position="465"/>
        <end position="487"/>
    </location>
</feature>
<gene>
    <name evidence="3" type="ORF">SAMN02910262_00106</name>
</gene>
<feature type="transmembrane region" description="Helical" evidence="1">
    <location>
        <begin position="63"/>
        <end position="82"/>
    </location>
</feature>
<feature type="transmembrane region" description="Helical" evidence="1">
    <location>
        <begin position="323"/>
        <end position="344"/>
    </location>
</feature>
<evidence type="ECO:0000256" key="1">
    <source>
        <dbReference type="SAM" id="Phobius"/>
    </source>
</evidence>
<dbReference type="AlphaFoldDB" id="A0A1I6IAH6"/>
<keyword evidence="1" id="KW-1133">Transmembrane helix</keyword>
<dbReference type="InterPro" id="IPR002823">
    <property type="entry name" value="DUF112_TM"/>
</dbReference>
<name>A0A1I6IAH6_9FIRM</name>
<keyword evidence="1" id="KW-0472">Membrane</keyword>
<evidence type="ECO:0000313" key="4">
    <source>
        <dbReference type="Proteomes" id="UP000214760"/>
    </source>
</evidence>
<accession>A0A1I6IAH6</accession>
<organism evidence="3 4">
    <name type="scientific">[Clostridium] aminophilum</name>
    <dbReference type="NCBI Taxonomy" id="1526"/>
    <lineage>
        <taxon>Bacteria</taxon>
        <taxon>Bacillati</taxon>
        <taxon>Bacillota</taxon>
        <taxon>Clostridia</taxon>
        <taxon>Lachnospirales</taxon>
        <taxon>Lachnospiraceae</taxon>
    </lineage>
</organism>
<proteinExistence type="predicted"/>
<feature type="transmembrane region" description="Helical" evidence="1">
    <location>
        <begin position="20"/>
        <end position="51"/>
    </location>
</feature>
<dbReference type="Proteomes" id="UP000214760">
    <property type="component" value="Unassembled WGS sequence"/>
</dbReference>
<feature type="transmembrane region" description="Helical" evidence="1">
    <location>
        <begin position="391"/>
        <end position="409"/>
    </location>
</feature>
<feature type="transmembrane region" description="Helical" evidence="1">
    <location>
        <begin position="147"/>
        <end position="164"/>
    </location>
</feature>
<reference evidence="3 4" key="1">
    <citation type="submission" date="2016-10" db="EMBL/GenBank/DDBJ databases">
        <authorList>
            <person name="de Groot N.N."/>
        </authorList>
    </citation>
    <scope>NUCLEOTIDE SEQUENCE [LARGE SCALE GENOMIC DNA]</scope>
    <source>
        <strain evidence="3 4">F</strain>
    </source>
</reference>
<dbReference type="PANTHER" id="PTHR35342:SF5">
    <property type="entry name" value="TRICARBOXYLIC TRANSPORT PROTEIN"/>
    <property type="match status" value="1"/>
</dbReference>
<evidence type="ECO:0000259" key="2">
    <source>
        <dbReference type="Pfam" id="PF01970"/>
    </source>
</evidence>